<dbReference type="EMBL" id="JXXN02000628">
    <property type="protein sequence ID" value="THD26786.1"/>
    <property type="molecule type" value="Genomic_DNA"/>
</dbReference>
<evidence type="ECO:0000313" key="2">
    <source>
        <dbReference type="EMBL" id="THD26786.1"/>
    </source>
</evidence>
<organism evidence="2 3">
    <name type="scientific">Fasciola hepatica</name>
    <name type="common">Liver fluke</name>
    <dbReference type="NCBI Taxonomy" id="6192"/>
    <lineage>
        <taxon>Eukaryota</taxon>
        <taxon>Metazoa</taxon>
        <taxon>Spiralia</taxon>
        <taxon>Lophotrochozoa</taxon>
        <taxon>Platyhelminthes</taxon>
        <taxon>Trematoda</taxon>
        <taxon>Digenea</taxon>
        <taxon>Plagiorchiida</taxon>
        <taxon>Echinostomata</taxon>
        <taxon>Echinostomatoidea</taxon>
        <taxon>Fasciolidae</taxon>
        <taxon>Fasciola</taxon>
    </lineage>
</organism>
<protein>
    <submittedName>
        <fullName evidence="2">Uncharacterized protein</fullName>
    </submittedName>
</protein>
<proteinExistence type="predicted"/>
<keyword evidence="1" id="KW-0812">Transmembrane</keyword>
<keyword evidence="1" id="KW-1133">Transmembrane helix</keyword>
<accession>A0A4E0RGU3</accession>
<reference evidence="2" key="1">
    <citation type="submission" date="2019-03" db="EMBL/GenBank/DDBJ databases">
        <title>Improved annotation for the trematode Fasciola hepatica.</title>
        <authorList>
            <person name="Choi Y.-J."/>
            <person name="Martin J."/>
            <person name="Mitreva M."/>
        </authorList>
    </citation>
    <scope>NUCLEOTIDE SEQUENCE [LARGE SCALE GENOMIC DNA]</scope>
</reference>
<keyword evidence="3" id="KW-1185">Reference proteome</keyword>
<name>A0A4E0RGU3_FASHE</name>
<keyword evidence="1" id="KW-0472">Membrane</keyword>
<dbReference type="AlphaFoldDB" id="A0A4E0RGU3"/>
<dbReference type="Proteomes" id="UP000230066">
    <property type="component" value="Unassembled WGS sequence"/>
</dbReference>
<gene>
    <name evidence="2" type="ORF">D915_002348</name>
</gene>
<sequence>MLLGSGTTFTADENLQKMLRVALILMCASLALGGGISNLLQTYICSRNGINVCGCDPVVRAIVPEMERKCDECNGCRQYREECRKLEYPCTTSKECPGKTNSTEQKSDM</sequence>
<feature type="transmembrane region" description="Helical" evidence="1">
    <location>
        <begin position="21"/>
        <end position="40"/>
    </location>
</feature>
<evidence type="ECO:0000313" key="3">
    <source>
        <dbReference type="Proteomes" id="UP000230066"/>
    </source>
</evidence>
<comment type="caution">
    <text evidence="2">The sequence shown here is derived from an EMBL/GenBank/DDBJ whole genome shotgun (WGS) entry which is preliminary data.</text>
</comment>
<evidence type="ECO:0000256" key="1">
    <source>
        <dbReference type="SAM" id="Phobius"/>
    </source>
</evidence>